<evidence type="ECO:0000313" key="2">
    <source>
        <dbReference type="EMBL" id="PMD25879.1"/>
    </source>
</evidence>
<dbReference type="Proteomes" id="UP000235672">
    <property type="component" value="Unassembled WGS sequence"/>
</dbReference>
<dbReference type="AlphaFoldDB" id="A0A2J6QI01"/>
<accession>A0A2J6QI01</accession>
<proteinExistence type="predicted"/>
<protein>
    <submittedName>
        <fullName evidence="2">Uncharacterized protein</fullName>
    </submittedName>
</protein>
<name>A0A2J6QI01_9HELO</name>
<feature type="region of interest" description="Disordered" evidence="1">
    <location>
        <begin position="1"/>
        <end position="30"/>
    </location>
</feature>
<evidence type="ECO:0000313" key="3">
    <source>
        <dbReference type="Proteomes" id="UP000235672"/>
    </source>
</evidence>
<dbReference type="EMBL" id="KZ613469">
    <property type="protein sequence ID" value="PMD25879.1"/>
    <property type="molecule type" value="Genomic_DNA"/>
</dbReference>
<feature type="compositionally biased region" description="Low complexity" evidence="1">
    <location>
        <begin position="106"/>
        <end position="133"/>
    </location>
</feature>
<evidence type="ECO:0000256" key="1">
    <source>
        <dbReference type="SAM" id="MobiDB-lite"/>
    </source>
</evidence>
<reference evidence="2 3" key="1">
    <citation type="submission" date="2016-05" db="EMBL/GenBank/DDBJ databases">
        <title>A degradative enzymes factory behind the ericoid mycorrhizal symbiosis.</title>
        <authorList>
            <consortium name="DOE Joint Genome Institute"/>
            <person name="Martino E."/>
            <person name="Morin E."/>
            <person name="Grelet G."/>
            <person name="Kuo A."/>
            <person name="Kohler A."/>
            <person name="Daghino S."/>
            <person name="Barry K."/>
            <person name="Choi C."/>
            <person name="Cichocki N."/>
            <person name="Clum A."/>
            <person name="Copeland A."/>
            <person name="Hainaut M."/>
            <person name="Haridas S."/>
            <person name="Labutti K."/>
            <person name="Lindquist E."/>
            <person name="Lipzen A."/>
            <person name="Khouja H.-R."/>
            <person name="Murat C."/>
            <person name="Ohm R."/>
            <person name="Olson A."/>
            <person name="Spatafora J."/>
            <person name="Veneault-Fourrey C."/>
            <person name="Henrissat B."/>
            <person name="Grigoriev I."/>
            <person name="Martin F."/>
            <person name="Perotto S."/>
        </authorList>
    </citation>
    <scope>NUCLEOTIDE SEQUENCE [LARGE SCALE GENOMIC DNA]</scope>
    <source>
        <strain evidence="2 3">UAMH 7357</strain>
    </source>
</reference>
<keyword evidence="3" id="KW-1185">Reference proteome</keyword>
<gene>
    <name evidence="2" type="ORF">NA56DRAFT_698950</name>
</gene>
<organism evidence="2 3">
    <name type="scientific">Hyaloscypha hepaticicola</name>
    <dbReference type="NCBI Taxonomy" id="2082293"/>
    <lineage>
        <taxon>Eukaryota</taxon>
        <taxon>Fungi</taxon>
        <taxon>Dikarya</taxon>
        <taxon>Ascomycota</taxon>
        <taxon>Pezizomycotina</taxon>
        <taxon>Leotiomycetes</taxon>
        <taxon>Helotiales</taxon>
        <taxon>Hyaloscyphaceae</taxon>
        <taxon>Hyaloscypha</taxon>
    </lineage>
</organism>
<feature type="region of interest" description="Disordered" evidence="1">
    <location>
        <begin position="106"/>
        <end position="152"/>
    </location>
</feature>
<sequence length="152" mass="16094">MQEISAIDAQSGRTGPPTDESERSLSALGPTSDSFETVALRGRATVDKLQYAALLINLQEPEAEPCFFNLGDLVKLVRRDIQYAAVMHARARSDGRFTIDMTAAVSPLQDPSPGSLPLSPASLPLSSPSSLVSDAGRTPDRAPSPPGTAFEQ</sequence>